<dbReference type="CDD" id="cd00603">
    <property type="entry name" value="IPT_PCSR"/>
    <property type="match status" value="2"/>
</dbReference>
<evidence type="ECO:0000256" key="1">
    <source>
        <dbReference type="ARBA" id="ARBA00004251"/>
    </source>
</evidence>
<dbReference type="InterPro" id="IPR031148">
    <property type="entry name" value="Plexin"/>
</dbReference>
<name>A0AAN8PIF9_PATCE</name>
<dbReference type="Pfam" id="PF17960">
    <property type="entry name" value="TIG_plexin"/>
    <property type="match status" value="1"/>
</dbReference>
<dbReference type="Gene3D" id="1.10.506.10">
    <property type="entry name" value="GTPase Activation - p120gap, domain 1"/>
    <property type="match status" value="1"/>
</dbReference>
<keyword evidence="11" id="KW-0675">Receptor</keyword>
<dbReference type="Pfam" id="PF01437">
    <property type="entry name" value="PSI"/>
    <property type="match status" value="2"/>
</dbReference>
<keyword evidence="6" id="KW-0732">Signal</keyword>
<dbReference type="FunFam" id="2.60.40.10:FF:000728">
    <property type="entry name" value="Plexin D1"/>
    <property type="match status" value="1"/>
</dbReference>
<dbReference type="GO" id="GO:0002116">
    <property type="term" value="C:semaphorin receptor complex"/>
    <property type="evidence" value="ECO:0007669"/>
    <property type="project" value="TreeGrafter"/>
</dbReference>
<dbReference type="SUPFAM" id="SSF48350">
    <property type="entry name" value="GTPase activation domain, GAP"/>
    <property type="match status" value="1"/>
</dbReference>
<proteinExistence type="inferred from homology"/>
<dbReference type="InterPro" id="IPR008936">
    <property type="entry name" value="Rho_GTPase_activation_prot"/>
</dbReference>
<evidence type="ECO:0000256" key="15">
    <source>
        <dbReference type="SAM" id="Phobius"/>
    </source>
</evidence>
<feature type="domain" description="Sema" evidence="16">
    <location>
        <begin position="1"/>
        <end position="414"/>
    </location>
</feature>
<evidence type="ECO:0000256" key="14">
    <source>
        <dbReference type="SAM" id="Coils"/>
    </source>
</evidence>
<evidence type="ECO:0000256" key="3">
    <source>
        <dbReference type="ARBA" id="ARBA00022473"/>
    </source>
</evidence>
<dbReference type="Pfam" id="PF01403">
    <property type="entry name" value="Sema"/>
    <property type="match status" value="1"/>
</dbReference>
<keyword evidence="10" id="KW-1015">Disulfide bond</keyword>
<dbReference type="GO" id="GO:0017154">
    <property type="term" value="F:semaphorin receptor activity"/>
    <property type="evidence" value="ECO:0007669"/>
    <property type="project" value="InterPro"/>
</dbReference>
<dbReference type="Proteomes" id="UP001347796">
    <property type="component" value="Unassembled WGS sequence"/>
</dbReference>
<keyword evidence="8 15" id="KW-1133">Transmembrane helix</keyword>
<evidence type="ECO:0000256" key="8">
    <source>
        <dbReference type="ARBA" id="ARBA00022989"/>
    </source>
</evidence>
<dbReference type="Pfam" id="PF20170">
    <property type="entry name" value="Plexin_RBD"/>
    <property type="match status" value="1"/>
</dbReference>
<dbReference type="SMART" id="SM00630">
    <property type="entry name" value="Sema"/>
    <property type="match status" value="1"/>
</dbReference>
<evidence type="ECO:0000256" key="9">
    <source>
        <dbReference type="ARBA" id="ARBA00023136"/>
    </source>
</evidence>
<keyword evidence="12" id="KW-0325">Glycoprotein</keyword>
<dbReference type="PANTHER" id="PTHR22625">
    <property type="entry name" value="PLEXIN"/>
    <property type="match status" value="1"/>
</dbReference>
<dbReference type="FunFam" id="1.10.506.10:FF:000005">
    <property type="entry name" value="Plexin A1"/>
    <property type="match status" value="1"/>
</dbReference>
<dbReference type="SUPFAM" id="SSF101912">
    <property type="entry name" value="Sema domain"/>
    <property type="match status" value="1"/>
</dbReference>
<keyword evidence="14" id="KW-0175">Coiled coil</keyword>
<dbReference type="InterPro" id="IPR016201">
    <property type="entry name" value="PSI"/>
</dbReference>
<accession>A0AAN8PIF9</accession>
<gene>
    <name evidence="17" type="ORF">SNE40_014037</name>
</gene>
<dbReference type="InterPro" id="IPR013548">
    <property type="entry name" value="Plexin_cytoplasmic_RasGAP_dom"/>
</dbReference>
<dbReference type="GO" id="GO:0030334">
    <property type="term" value="P:regulation of cell migration"/>
    <property type="evidence" value="ECO:0007669"/>
    <property type="project" value="TreeGrafter"/>
</dbReference>
<dbReference type="PROSITE" id="PS51004">
    <property type="entry name" value="SEMA"/>
    <property type="match status" value="1"/>
</dbReference>
<dbReference type="SUPFAM" id="SSF81296">
    <property type="entry name" value="E set domains"/>
    <property type="match status" value="4"/>
</dbReference>
<dbReference type="InterPro" id="IPR046800">
    <property type="entry name" value="Plexin_RBD"/>
</dbReference>
<dbReference type="Gene3D" id="3.10.20.90">
    <property type="entry name" value="Phosphatidylinositol 3-kinase Catalytic Subunit, Chain A, domain 1"/>
    <property type="match status" value="1"/>
</dbReference>
<comment type="similarity">
    <text evidence="2">Belongs to the plexin family.</text>
</comment>
<evidence type="ECO:0000256" key="12">
    <source>
        <dbReference type="ARBA" id="ARBA00023180"/>
    </source>
</evidence>
<organism evidence="17 18">
    <name type="scientific">Patella caerulea</name>
    <name type="common">Rayed Mediterranean limpet</name>
    <dbReference type="NCBI Taxonomy" id="87958"/>
    <lineage>
        <taxon>Eukaryota</taxon>
        <taxon>Metazoa</taxon>
        <taxon>Spiralia</taxon>
        <taxon>Lophotrochozoa</taxon>
        <taxon>Mollusca</taxon>
        <taxon>Gastropoda</taxon>
        <taxon>Patellogastropoda</taxon>
        <taxon>Patelloidea</taxon>
        <taxon>Patellidae</taxon>
        <taxon>Patella</taxon>
    </lineage>
</organism>
<feature type="transmembrane region" description="Helical" evidence="15">
    <location>
        <begin position="1171"/>
        <end position="1195"/>
    </location>
</feature>
<reference evidence="17 18" key="1">
    <citation type="submission" date="2024-01" db="EMBL/GenBank/DDBJ databases">
        <title>The genome of the rayed Mediterranean limpet Patella caerulea (Linnaeus, 1758).</title>
        <authorList>
            <person name="Anh-Thu Weber A."/>
            <person name="Halstead-Nussloch G."/>
        </authorList>
    </citation>
    <scope>NUCLEOTIDE SEQUENCE [LARGE SCALE GENOMIC DNA]</scope>
    <source>
        <strain evidence="17">AATW-2023a</strain>
        <tissue evidence="17">Whole specimen</tissue>
    </source>
</reference>
<comment type="caution">
    <text evidence="17">The sequence shown here is derived from an EMBL/GenBank/DDBJ whole genome shotgun (WGS) entry which is preliminary data.</text>
</comment>
<dbReference type="SMART" id="SM00423">
    <property type="entry name" value="PSI"/>
    <property type="match status" value="3"/>
</dbReference>
<evidence type="ECO:0000256" key="4">
    <source>
        <dbReference type="ARBA" id="ARBA00022475"/>
    </source>
</evidence>
<comment type="subcellular location">
    <subcellularLocation>
        <location evidence="1">Cell membrane</location>
        <topology evidence="1">Single-pass type I membrane protein</topology>
    </subcellularLocation>
</comment>
<dbReference type="SMART" id="SM00429">
    <property type="entry name" value="IPT"/>
    <property type="match status" value="4"/>
</dbReference>
<dbReference type="EMBL" id="JAZGQO010000010">
    <property type="protein sequence ID" value="KAK6175618.1"/>
    <property type="molecule type" value="Genomic_DNA"/>
</dbReference>
<dbReference type="InterPro" id="IPR002165">
    <property type="entry name" value="Plexin_repeat"/>
</dbReference>
<dbReference type="Pfam" id="PF18020">
    <property type="entry name" value="TIG_2"/>
    <property type="match status" value="1"/>
</dbReference>
<keyword evidence="4" id="KW-1003">Cell membrane</keyword>
<evidence type="ECO:0000259" key="16">
    <source>
        <dbReference type="PROSITE" id="PS51004"/>
    </source>
</evidence>
<comment type="caution">
    <text evidence="13">Lacks conserved residue(s) required for the propagation of feature annotation.</text>
</comment>
<dbReference type="PANTHER" id="PTHR22625:SF70">
    <property type="entry name" value="PLEXIN A, ISOFORM A"/>
    <property type="match status" value="1"/>
</dbReference>
<evidence type="ECO:0000256" key="7">
    <source>
        <dbReference type="ARBA" id="ARBA00022737"/>
    </source>
</evidence>
<evidence type="ECO:0000256" key="10">
    <source>
        <dbReference type="ARBA" id="ARBA00023157"/>
    </source>
</evidence>
<dbReference type="InterPro" id="IPR015943">
    <property type="entry name" value="WD40/YVTN_repeat-like_dom_sf"/>
</dbReference>
<dbReference type="Pfam" id="PF08337">
    <property type="entry name" value="Plexin_cytopl"/>
    <property type="match status" value="1"/>
</dbReference>
<dbReference type="FunFam" id="1.10.506.10:FF:000027">
    <property type="entry name" value="Plexin A, isoform B"/>
    <property type="match status" value="1"/>
</dbReference>
<evidence type="ECO:0000256" key="2">
    <source>
        <dbReference type="ARBA" id="ARBA00010297"/>
    </source>
</evidence>
<dbReference type="GO" id="GO:0120025">
    <property type="term" value="C:plasma membrane bounded cell projection"/>
    <property type="evidence" value="ECO:0007669"/>
    <property type="project" value="UniProtKB-ARBA"/>
</dbReference>
<feature type="coiled-coil region" evidence="14">
    <location>
        <begin position="1204"/>
        <end position="1239"/>
    </location>
</feature>
<keyword evidence="9 15" id="KW-0472">Membrane</keyword>
<evidence type="ECO:0000313" key="18">
    <source>
        <dbReference type="Proteomes" id="UP001347796"/>
    </source>
</evidence>
<dbReference type="GO" id="GO:0048731">
    <property type="term" value="P:system development"/>
    <property type="evidence" value="ECO:0007669"/>
    <property type="project" value="UniProtKB-ARBA"/>
</dbReference>
<sequence length="1855" mass="209293">MGPQKDDPKCSILTNLTCEGNCNCKLMMYYTKALVIDYTNQKLIICSTLFHGQCERRHLDNVTVKDEVSFIPIVANNATASTVMFIAPGPSVEKGEPQPDVLYVAASYTRTGLPAYRDKVPAYCSRSLTDFKLVYKSMSLFRTSAIEIESQHRDTFIVRYVYGFGSENFSYVLTIQKASVLSSGFITKIARVCQNDKNYYSYAEVGLSCKDPKTNLEYNLVQSAHVGRSGTKLARELGIPTTEDVLYAVFSKGDPNSVNPTGTSAMCVYSLRGIRKKFTENIQQCFSGIGNTGPDHIISSNKCIAVNVSITDDYCGDEYNFPVSGTKDIKAKPILQYTNTFVTSIVTATTYNYTVAFVGTKNGHIKKVAVESNATEYKDIAVEEGSPIYSDLRLDEAKQYLYAVTERKITKLKVHDCGQYKTCYDCLGAKDPFCGWCSFEDKCSARINCQIQDSSMRWLSYSGQQCTNITKVQPDKIQKGRDLATPEVKVFIDFLPQFQEGELNCVFSSYDNGVPNRPKYIIETKATLMREADGVRCVTPIPNKLPPIPTGRDHIVMRLSVQSKKKDVVSTNFTFFDCGDHSSCTSCTLSNFPCTWCVQTHICTFEPDQDCQGLKLVTGTQTQGISDAPGPKSCPRIEIANNMKKILVPANKKEEISVKAINLYDFQMQQLKCLFNLKDGHEVEAVISNNGDNYDVTCSAVEFDYIPDIKSQNVPFQIFWEGEKALDNPTNIQVLMYKCDVMANSCGECLALEEQYQCGWCKDRCSTKEWCLDKSLTWLPTKISVCPDPQISSITPTSGPLEGGTRITIIGKDMGQKQEDISVKVGTKDCDIIEFTPPKRVVCSTPSYTQAKTTSVFINVSNRYKTSGNHFFHYVKLSITDIHPKKGPVSGGTKVTISGQHMNAGSSAKVMIGNLQCDNIERLNQSDMMCTTTKSKQPQTQAAINVIIDKQTIDVPPQLSYDYVKDPKISGIDPKKTIQAGGITITVYGDNIDSVLSPKMVFPDEKNPVEAPCEVKTNTRMLCQSPPVDTVTGEKYDDISFGFIMDGVEEVRNLTVQYEDYGTFQVFTNPIFTQFPNGVKSHQNKNEYLTIDGENINLAVQRENVKVKIGQEFCNVTSIAATQLTCTPPKSQPAALKGNGFPEVVVFVGANFSSKIGELRYEEPDVLSLQAIIGISVGAAILVVAVIAVLIAYLVKSRRSDDMMKKMRIQMDNLESRVANECKEAFAELQTDMTELTSDNVGQVSIPFWDYRTFCMKVLFPGHEDHMVVRELQVDIRHNRDDIERGLQQFFQLISNKTFLLIFIRTLESNRNFQLKDRVNVASLISVALQTKMEYATDILKTLLADLIEKSVEGLKNHPKLLLRRNESVAEKMLTNWFTFLLYRFMKDCAGEPLFMLYQAMKQQVSKGPVDAITSEARYSLSEDKLIRQQIQYKNMTVHVVDVDSLTQQTHPVKVLDCDTISQVKEKILDAIYKNAPFSSRPLKDNLDLVYIMPKKLVLFDHKPEWLNPSNEKAQGYLPSQKDTHRLVLHDEDHTSKMESDCRRLNTLLHYKVPDGAYVALEIKSTYNSSIMSDRSLRFDNLSFYNNRSPSLNRTTSPQSIHVDVDNVKSYHLVRHHDSDIQKEGDRGSKMVSEIYLPRLLVTKGTLQQFVDDLFERIFSTAHRGNVLPLAIKYMFDFLDDQALLHNIQDNETVHTWKSNSLPLRFWVNVMKNPNFVFDIYKSNIVDSCLSVVAQTFMDSCSVHEHVLGKDSPSSKLLYAKEIPKYKQWVDRYYQDIKMMPAISDQDMTAMLTDESRVHQQEFNTNAALYELYKYVLKNYNELMESLDEDEFARRSKLRHKLEKVKAAMDGDAVC</sequence>
<protein>
    <recommendedName>
        <fullName evidence="16">Sema domain-containing protein</fullName>
    </recommendedName>
</protein>
<keyword evidence="18" id="KW-1185">Reference proteome</keyword>
<dbReference type="InterPro" id="IPR013783">
    <property type="entry name" value="Ig-like_fold"/>
</dbReference>
<dbReference type="CDD" id="cd11236">
    <property type="entry name" value="Sema_plexin_like"/>
    <property type="match status" value="1"/>
</dbReference>
<evidence type="ECO:0000256" key="11">
    <source>
        <dbReference type="ARBA" id="ARBA00023170"/>
    </source>
</evidence>
<dbReference type="SUPFAM" id="SSF103575">
    <property type="entry name" value="Plexin repeat"/>
    <property type="match status" value="2"/>
</dbReference>
<dbReference type="InterPro" id="IPR002909">
    <property type="entry name" value="IPT_dom"/>
</dbReference>
<keyword evidence="3" id="KW-0217">Developmental protein</keyword>
<dbReference type="GO" id="GO:0005886">
    <property type="term" value="C:plasma membrane"/>
    <property type="evidence" value="ECO:0007669"/>
    <property type="project" value="UniProtKB-SubCell"/>
</dbReference>
<evidence type="ECO:0000256" key="5">
    <source>
        <dbReference type="ARBA" id="ARBA00022692"/>
    </source>
</evidence>
<evidence type="ECO:0000256" key="6">
    <source>
        <dbReference type="ARBA" id="ARBA00022729"/>
    </source>
</evidence>
<dbReference type="InterPro" id="IPR001627">
    <property type="entry name" value="Semap_dom"/>
</dbReference>
<dbReference type="InterPro" id="IPR041019">
    <property type="entry name" value="TIG1_plexin"/>
</dbReference>
<dbReference type="Gene3D" id="2.60.40.10">
    <property type="entry name" value="Immunoglobulins"/>
    <property type="match status" value="6"/>
</dbReference>
<dbReference type="Pfam" id="PF01833">
    <property type="entry name" value="TIG"/>
    <property type="match status" value="3"/>
</dbReference>
<keyword evidence="5 15" id="KW-0812">Transmembrane</keyword>
<dbReference type="InterPro" id="IPR036352">
    <property type="entry name" value="Semap_dom_sf"/>
</dbReference>
<dbReference type="GO" id="GO:0009653">
    <property type="term" value="P:anatomical structure morphogenesis"/>
    <property type="evidence" value="ECO:0007669"/>
    <property type="project" value="UniProtKB-ARBA"/>
</dbReference>
<dbReference type="Gene3D" id="2.130.10.10">
    <property type="entry name" value="YVTN repeat-like/Quinoprotein amine dehydrogenase"/>
    <property type="match status" value="1"/>
</dbReference>
<keyword evidence="7" id="KW-0677">Repeat</keyword>
<evidence type="ECO:0000313" key="17">
    <source>
        <dbReference type="EMBL" id="KAK6175618.1"/>
    </source>
</evidence>
<dbReference type="InterPro" id="IPR041362">
    <property type="entry name" value="TIG2_plexin"/>
</dbReference>
<evidence type="ECO:0000256" key="13">
    <source>
        <dbReference type="PROSITE-ProRule" id="PRU00352"/>
    </source>
</evidence>
<dbReference type="InterPro" id="IPR014756">
    <property type="entry name" value="Ig_E-set"/>
</dbReference>